<dbReference type="OMA" id="PWNNQLR"/>
<dbReference type="STRING" id="105231.A0A1Y1IAR9"/>
<proteinExistence type="inferred from homology"/>
<sequence length="451" mass="49027">MAGATQPAPLAPVALDQPMSNPSKILFQQETELPAETSGGPNTDANVASPSPKTLDGASQAPNVEAPPPESSSREGPSGSPPKRRKLDEPCGFCNEQTAKYRCPGCGVQTCSLECSKGHKERTGCKGQRNKTAMVKMAEFDENNLISDYNFLEEALRQNEASRRMRGTFEGGPYSRTPGKLMALITQARNRRIELILLSSDLSRRKANTSYYDKKRKCFFWRIEWVFPSAQVQLATTKLDEHQPPLKALGGLLEARPGNAALRHKLRDYCAAGADTLTFLLRKDCCKASEQVYYKIDPSRPLRKLLERKTLIEFPVITVALPSEAGSYTLEEEEPESSESAWGASSEKGWQSDGNIAALVDPRVQLYAEKPAEGGGEVGADREEGNGPPEEVPIVRGRDGAEVGGGKGGGEGGGDEDVPDVELAALLAKAAMADFNRKRKKMEEDAREARA</sequence>
<organism evidence="10 11">
    <name type="scientific">Klebsormidium nitens</name>
    <name type="common">Green alga</name>
    <name type="synonym">Ulothrix nitens</name>
    <dbReference type="NCBI Taxonomy" id="105231"/>
    <lineage>
        <taxon>Eukaryota</taxon>
        <taxon>Viridiplantae</taxon>
        <taxon>Streptophyta</taxon>
        <taxon>Klebsormidiophyceae</taxon>
        <taxon>Klebsormidiales</taxon>
        <taxon>Klebsormidiaceae</taxon>
        <taxon>Klebsormidium</taxon>
    </lineage>
</organism>
<dbReference type="InterPro" id="IPR057721">
    <property type="entry name" value="BCD1_alpha/beta"/>
</dbReference>
<feature type="region of interest" description="Disordered" evidence="8">
    <location>
        <begin position="1"/>
        <end position="89"/>
    </location>
</feature>
<dbReference type="SUPFAM" id="SSF144232">
    <property type="entry name" value="HIT/MYND zinc finger-like"/>
    <property type="match status" value="1"/>
</dbReference>
<evidence type="ECO:0000259" key="9">
    <source>
        <dbReference type="PROSITE" id="PS51083"/>
    </source>
</evidence>
<feature type="compositionally biased region" description="Polar residues" evidence="8">
    <location>
        <begin position="18"/>
        <end position="31"/>
    </location>
</feature>
<name>A0A1Y1IAR9_KLENI</name>
<evidence type="ECO:0000256" key="2">
    <source>
        <dbReference type="ARBA" id="ARBA00022723"/>
    </source>
</evidence>
<dbReference type="InterPro" id="IPR007529">
    <property type="entry name" value="Znf_HIT"/>
</dbReference>
<dbReference type="GO" id="GO:0000492">
    <property type="term" value="P:box C/D snoRNP assembly"/>
    <property type="evidence" value="ECO:0000318"/>
    <property type="project" value="GO_Central"/>
</dbReference>
<dbReference type="Pfam" id="PF25790">
    <property type="entry name" value="BCD1"/>
    <property type="match status" value="1"/>
</dbReference>
<protein>
    <recommendedName>
        <fullName evidence="9">HIT-type domain-containing protein</fullName>
    </recommendedName>
</protein>
<evidence type="ECO:0000256" key="1">
    <source>
        <dbReference type="ARBA" id="ARBA00022553"/>
    </source>
</evidence>
<evidence type="ECO:0000256" key="7">
    <source>
        <dbReference type="PROSITE-ProRule" id="PRU00453"/>
    </source>
</evidence>
<accession>A0A1Y1IAR9</accession>
<evidence type="ECO:0000256" key="3">
    <source>
        <dbReference type="ARBA" id="ARBA00022771"/>
    </source>
</evidence>
<evidence type="ECO:0000313" key="10">
    <source>
        <dbReference type="EMBL" id="GAQ85807.1"/>
    </source>
</evidence>
<feature type="region of interest" description="Disordered" evidence="8">
    <location>
        <begin position="327"/>
        <end position="349"/>
    </location>
</feature>
<dbReference type="OrthoDB" id="272357at2759"/>
<dbReference type="GO" id="GO:0000463">
    <property type="term" value="P:maturation of LSU-rRNA from tricistronic rRNA transcript (SSU-rRNA, 5.8S rRNA, LSU-rRNA)"/>
    <property type="evidence" value="ECO:0000318"/>
    <property type="project" value="GO_Central"/>
</dbReference>
<dbReference type="Proteomes" id="UP000054558">
    <property type="component" value="Unassembled WGS sequence"/>
</dbReference>
<keyword evidence="3 7" id="KW-0863">Zinc-finger</keyword>
<dbReference type="Pfam" id="PF04438">
    <property type="entry name" value="zf-HIT"/>
    <property type="match status" value="1"/>
</dbReference>
<keyword evidence="4" id="KW-0862">Zinc</keyword>
<evidence type="ECO:0000256" key="6">
    <source>
        <dbReference type="ARBA" id="ARBA00049654"/>
    </source>
</evidence>
<dbReference type="GO" id="GO:0008270">
    <property type="term" value="F:zinc ion binding"/>
    <property type="evidence" value="ECO:0007669"/>
    <property type="project" value="UniProtKB-UniRule"/>
</dbReference>
<evidence type="ECO:0000256" key="8">
    <source>
        <dbReference type="SAM" id="MobiDB-lite"/>
    </source>
</evidence>
<feature type="region of interest" description="Disordered" evidence="8">
    <location>
        <begin position="372"/>
        <end position="418"/>
    </location>
</feature>
<dbReference type="InterPro" id="IPR051639">
    <property type="entry name" value="BCD1"/>
</dbReference>
<dbReference type="GO" id="GO:0070761">
    <property type="term" value="C:pre-snoRNP complex"/>
    <property type="evidence" value="ECO:0000318"/>
    <property type="project" value="GO_Central"/>
</dbReference>
<dbReference type="PROSITE" id="PS51083">
    <property type="entry name" value="ZF_HIT"/>
    <property type="match status" value="1"/>
</dbReference>
<comment type="function">
    <text evidence="5">Required for box C/D snoRNAs accumulation involved in snoRNA processing, snoRNA transport to the nucleolus and ribosome biogenesis.</text>
</comment>
<keyword evidence="11" id="KW-1185">Reference proteome</keyword>
<dbReference type="Gene3D" id="3.30.60.190">
    <property type="match status" value="1"/>
</dbReference>
<feature type="compositionally biased region" description="Polar residues" evidence="8">
    <location>
        <begin position="39"/>
        <end position="52"/>
    </location>
</feature>
<dbReference type="EMBL" id="DF237204">
    <property type="protein sequence ID" value="GAQ85807.1"/>
    <property type="molecule type" value="Genomic_DNA"/>
</dbReference>
<dbReference type="GO" id="GO:0005634">
    <property type="term" value="C:nucleus"/>
    <property type="evidence" value="ECO:0000318"/>
    <property type="project" value="GO_Central"/>
</dbReference>
<evidence type="ECO:0000313" key="11">
    <source>
        <dbReference type="Proteomes" id="UP000054558"/>
    </source>
</evidence>
<comment type="similarity">
    <text evidence="6">Belongs to the BCD1 family.</text>
</comment>
<dbReference type="CDD" id="cd23023">
    <property type="entry name" value="zf-HIT_BCD1"/>
    <property type="match status" value="1"/>
</dbReference>
<feature type="compositionally biased region" description="Gly residues" evidence="8">
    <location>
        <begin position="402"/>
        <end position="412"/>
    </location>
</feature>
<gene>
    <name evidence="10" type="ORF">KFL_002550140</name>
</gene>
<evidence type="ECO:0000256" key="4">
    <source>
        <dbReference type="ARBA" id="ARBA00022833"/>
    </source>
</evidence>
<dbReference type="PANTHER" id="PTHR13483">
    <property type="entry name" value="BOX C_D SNORNA PROTEIN 1-RELATED"/>
    <property type="match status" value="1"/>
</dbReference>
<dbReference type="PANTHER" id="PTHR13483:SF3">
    <property type="entry name" value="BOX C_D SNORNA PROTEIN 1"/>
    <property type="match status" value="1"/>
</dbReference>
<dbReference type="AlphaFoldDB" id="A0A1Y1IAR9"/>
<evidence type="ECO:0000256" key="5">
    <source>
        <dbReference type="ARBA" id="ARBA00049598"/>
    </source>
</evidence>
<keyword evidence="1" id="KW-0597">Phosphoprotein</keyword>
<keyword evidence="2" id="KW-0479">Metal-binding</keyword>
<feature type="compositionally biased region" description="Low complexity" evidence="8">
    <location>
        <begin position="338"/>
        <end position="347"/>
    </location>
</feature>
<feature type="domain" description="HIT-type" evidence="9">
    <location>
        <begin position="91"/>
        <end position="125"/>
    </location>
</feature>
<reference evidence="10 11" key="1">
    <citation type="journal article" date="2014" name="Nat. Commun.">
        <title>Klebsormidium flaccidum genome reveals primary factors for plant terrestrial adaptation.</title>
        <authorList>
            <person name="Hori K."/>
            <person name="Maruyama F."/>
            <person name="Fujisawa T."/>
            <person name="Togashi T."/>
            <person name="Yamamoto N."/>
            <person name="Seo M."/>
            <person name="Sato S."/>
            <person name="Yamada T."/>
            <person name="Mori H."/>
            <person name="Tajima N."/>
            <person name="Moriyama T."/>
            <person name="Ikeuchi M."/>
            <person name="Watanabe M."/>
            <person name="Wada H."/>
            <person name="Kobayashi K."/>
            <person name="Saito M."/>
            <person name="Masuda T."/>
            <person name="Sasaki-Sekimoto Y."/>
            <person name="Mashiguchi K."/>
            <person name="Awai K."/>
            <person name="Shimojima M."/>
            <person name="Masuda S."/>
            <person name="Iwai M."/>
            <person name="Nobusawa T."/>
            <person name="Narise T."/>
            <person name="Kondo S."/>
            <person name="Saito H."/>
            <person name="Sato R."/>
            <person name="Murakawa M."/>
            <person name="Ihara Y."/>
            <person name="Oshima-Yamada Y."/>
            <person name="Ohtaka K."/>
            <person name="Satoh M."/>
            <person name="Sonobe K."/>
            <person name="Ishii M."/>
            <person name="Ohtani R."/>
            <person name="Kanamori-Sato M."/>
            <person name="Honoki R."/>
            <person name="Miyazaki D."/>
            <person name="Mochizuki H."/>
            <person name="Umetsu J."/>
            <person name="Higashi K."/>
            <person name="Shibata D."/>
            <person name="Kamiya Y."/>
            <person name="Sato N."/>
            <person name="Nakamura Y."/>
            <person name="Tabata S."/>
            <person name="Ida S."/>
            <person name="Kurokawa K."/>
            <person name="Ohta H."/>
        </authorList>
    </citation>
    <scope>NUCLEOTIDE SEQUENCE [LARGE SCALE GENOMIC DNA]</scope>
    <source>
        <strain evidence="10 11">NIES-2285</strain>
    </source>
</reference>